<evidence type="ECO:0000256" key="1">
    <source>
        <dbReference type="ARBA" id="ARBA00022723"/>
    </source>
</evidence>
<dbReference type="Pfam" id="PF00097">
    <property type="entry name" value="zf-C3HC4"/>
    <property type="match status" value="1"/>
</dbReference>
<evidence type="ECO:0000256" key="3">
    <source>
        <dbReference type="ARBA" id="ARBA00022833"/>
    </source>
</evidence>
<dbReference type="Gene3D" id="3.30.40.10">
    <property type="entry name" value="Zinc/RING finger domain, C3HC4 (zinc finger)"/>
    <property type="match status" value="1"/>
</dbReference>
<dbReference type="PROSITE" id="PS50089">
    <property type="entry name" value="ZF_RING_2"/>
    <property type="match status" value="1"/>
</dbReference>
<dbReference type="EMBL" id="JARJLG010000145">
    <property type="protein sequence ID" value="KAJ7737186.1"/>
    <property type="molecule type" value="Genomic_DNA"/>
</dbReference>
<keyword evidence="1" id="KW-0479">Metal-binding</keyword>
<dbReference type="SUPFAM" id="SSF57850">
    <property type="entry name" value="RING/U-box"/>
    <property type="match status" value="1"/>
</dbReference>
<dbReference type="Proteomes" id="UP001215280">
    <property type="component" value="Unassembled WGS sequence"/>
</dbReference>
<dbReference type="InterPro" id="IPR018957">
    <property type="entry name" value="Znf_C3HC4_RING-type"/>
</dbReference>
<gene>
    <name evidence="8" type="ORF">DFH07DRAFT_964305</name>
    <name evidence="7" type="ORF">DFH07DRAFT_966625</name>
</gene>
<feature type="region of interest" description="Disordered" evidence="5">
    <location>
        <begin position="67"/>
        <end position="92"/>
    </location>
</feature>
<evidence type="ECO:0000256" key="5">
    <source>
        <dbReference type="SAM" id="MobiDB-lite"/>
    </source>
</evidence>
<protein>
    <recommendedName>
        <fullName evidence="6">RING-type domain-containing protein</fullName>
    </recommendedName>
</protein>
<sequence>MTSPAFLEYEASLDRNRLANSGIFPGLPRLPPGELPSDRPTVLDEAETKRILVRRRLANSGAPRLRLANGGAKGVRTRLRPRGSGPAMRHRARFGERKPRDHPLTEAELYKDGLLPSRPDLASHQEHLQCSLCLNVKSHPVVYSCGHSDCYACVRQWFECYFTCPLCSERITSPPHADLAEEDAIEQAFPEWIDDSEVTYSWAGLIFPKAFAPIDTSEDEA</sequence>
<dbReference type="InterPro" id="IPR001841">
    <property type="entry name" value="Znf_RING"/>
</dbReference>
<name>A0AAD7IH10_9AGAR</name>
<evidence type="ECO:0000313" key="9">
    <source>
        <dbReference type="Proteomes" id="UP001215280"/>
    </source>
</evidence>
<accession>A0AAD7IH10</accession>
<dbReference type="GO" id="GO:0008270">
    <property type="term" value="F:zinc ion binding"/>
    <property type="evidence" value="ECO:0007669"/>
    <property type="project" value="UniProtKB-KW"/>
</dbReference>
<keyword evidence="2 4" id="KW-0863">Zinc-finger</keyword>
<dbReference type="AlphaFoldDB" id="A0AAD7IH10"/>
<dbReference type="InterPro" id="IPR013083">
    <property type="entry name" value="Znf_RING/FYVE/PHD"/>
</dbReference>
<comment type="caution">
    <text evidence="8">The sequence shown here is derived from an EMBL/GenBank/DDBJ whole genome shotgun (WGS) entry which is preliminary data.</text>
</comment>
<organism evidence="8 9">
    <name type="scientific">Mycena maculata</name>
    <dbReference type="NCBI Taxonomy" id="230809"/>
    <lineage>
        <taxon>Eukaryota</taxon>
        <taxon>Fungi</taxon>
        <taxon>Dikarya</taxon>
        <taxon>Basidiomycota</taxon>
        <taxon>Agaricomycotina</taxon>
        <taxon>Agaricomycetes</taxon>
        <taxon>Agaricomycetidae</taxon>
        <taxon>Agaricales</taxon>
        <taxon>Marasmiineae</taxon>
        <taxon>Mycenaceae</taxon>
        <taxon>Mycena</taxon>
    </lineage>
</organism>
<keyword evidence="9" id="KW-1185">Reference proteome</keyword>
<dbReference type="SMART" id="SM00184">
    <property type="entry name" value="RING"/>
    <property type="match status" value="1"/>
</dbReference>
<proteinExistence type="predicted"/>
<evidence type="ECO:0000313" key="7">
    <source>
        <dbReference type="EMBL" id="KAJ7737186.1"/>
    </source>
</evidence>
<evidence type="ECO:0000313" key="8">
    <source>
        <dbReference type="EMBL" id="KAJ7742925.1"/>
    </source>
</evidence>
<dbReference type="EMBL" id="JARJLG010000115">
    <property type="protein sequence ID" value="KAJ7742925.1"/>
    <property type="molecule type" value="Genomic_DNA"/>
</dbReference>
<evidence type="ECO:0000259" key="6">
    <source>
        <dbReference type="PROSITE" id="PS50089"/>
    </source>
</evidence>
<evidence type="ECO:0000256" key="2">
    <source>
        <dbReference type="ARBA" id="ARBA00022771"/>
    </source>
</evidence>
<reference evidence="8" key="1">
    <citation type="submission" date="2023-03" db="EMBL/GenBank/DDBJ databases">
        <title>Massive genome expansion in bonnet fungi (Mycena s.s.) driven by repeated elements and novel gene families across ecological guilds.</title>
        <authorList>
            <consortium name="Lawrence Berkeley National Laboratory"/>
            <person name="Harder C.B."/>
            <person name="Miyauchi S."/>
            <person name="Viragh M."/>
            <person name="Kuo A."/>
            <person name="Thoen E."/>
            <person name="Andreopoulos B."/>
            <person name="Lu D."/>
            <person name="Skrede I."/>
            <person name="Drula E."/>
            <person name="Henrissat B."/>
            <person name="Morin E."/>
            <person name="Kohler A."/>
            <person name="Barry K."/>
            <person name="LaButti K."/>
            <person name="Morin E."/>
            <person name="Salamov A."/>
            <person name="Lipzen A."/>
            <person name="Mereny Z."/>
            <person name="Hegedus B."/>
            <person name="Baldrian P."/>
            <person name="Stursova M."/>
            <person name="Weitz H."/>
            <person name="Taylor A."/>
            <person name="Grigoriev I.V."/>
            <person name="Nagy L.G."/>
            <person name="Martin F."/>
            <person name="Kauserud H."/>
        </authorList>
    </citation>
    <scope>NUCLEOTIDE SEQUENCE</scope>
    <source>
        <strain evidence="8">CBHHK188m</strain>
    </source>
</reference>
<feature type="domain" description="RING-type" evidence="6">
    <location>
        <begin position="130"/>
        <end position="168"/>
    </location>
</feature>
<keyword evidence="3" id="KW-0862">Zinc</keyword>
<evidence type="ECO:0000256" key="4">
    <source>
        <dbReference type="PROSITE-ProRule" id="PRU00175"/>
    </source>
</evidence>